<reference evidence="2 3" key="1">
    <citation type="submission" date="2017-03" db="EMBL/GenBank/DDBJ databases">
        <title>Isolation of Levoglucosan Utilizing Bacteria.</title>
        <authorList>
            <person name="Arya A.S."/>
        </authorList>
    </citation>
    <scope>NUCLEOTIDE SEQUENCE [LARGE SCALE GENOMIC DNA]</scope>
    <source>
        <strain evidence="2 3">MEC069</strain>
    </source>
</reference>
<dbReference type="EMBL" id="MYFO01000004">
    <property type="protein sequence ID" value="TFE90676.1"/>
    <property type="molecule type" value="Genomic_DNA"/>
</dbReference>
<dbReference type="Proteomes" id="UP000298246">
    <property type="component" value="Unassembled WGS sequence"/>
</dbReference>
<keyword evidence="1" id="KW-0732">Signal</keyword>
<evidence type="ECO:0000256" key="1">
    <source>
        <dbReference type="SAM" id="SignalP"/>
    </source>
</evidence>
<evidence type="ECO:0008006" key="4">
    <source>
        <dbReference type="Google" id="ProtNLM"/>
    </source>
</evidence>
<feature type="signal peptide" evidence="1">
    <location>
        <begin position="1"/>
        <end position="22"/>
    </location>
</feature>
<name>A0A4Y8QAF8_9BACL</name>
<protein>
    <recommendedName>
        <fullName evidence="4">DUF3939 domain-containing protein</fullName>
    </recommendedName>
</protein>
<accession>A0A4Y8QAF8</accession>
<proteinExistence type="predicted"/>
<evidence type="ECO:0000313" key="2">
    <source>
        <dbReference type="EMBL" id="TFE90676.1"/>
    </source>
</evidence>
<feature type="chain" id="PRO_5038982524" description="DUF3939 domain-containing protein" evidence="1">
    <location>
        <begin position="23"/>
        <end position="243"/>
    </location>
</feature>
<comment type="caution">
    <text evidence="2">The sequence shown here is derived from an EMBL/GenBank/DDBJ whole genome shotgun (WGS) entry which is preliminary data.</text>
</comment>
<organism evidence="2 3">
    <name type="scientific">Paenibacillus athensensis</name>
    <dbReference type="NCBI Taxonomy" id="1967502"/>
    <lineage>
        <taxon>Bacteria</taxon>
        <taxon>Bacillati</taxon>
        <taxon>Bacillota</taxon>
        <taxon>Bacilli</taxon>
        <taxon>Bacillales</taxon>
        <taxon>Paenibacillaceae</taxon>
        <taxon>Paenibacillus</taxon>
    </lineage>
</organism>
<dbReference type="PROSITE" id="PS51257">
    <property type="entry name" value="PROKAR_LIPOPROTEIN"/>
    <property type="match status" value="1"/>
</dbReference>
<dbReference type="AlphaFoldDB" id="A0A4Y8QAF8"/>
<gene>
    <name evidence="2" type="ORF">B5M42_04365</name>
</gene>
<keyword evidence="3" id="KW-1185">Reference proteome</keyword>
<evidence type="ECO:0000313" key="3">
    <source>
        <dbReference type="Proteomes" id="UP000298246"/>
    </source>
</evidence>
<sequence>MNRGLRAGVLALALLLVLSGCAYPQEMRQENKINPAEFITVVQQAIDQYHEKHDVLPIKNSDMNTPLYEKYVIDFGKLQRANLLSSVPANAFEKGGIFMYVLVNPETKPEVRLMDLSAYQSAGDVEKLAADYQAKHGGQLPLGFQAAPGFYYVDFEKLGTKAPEIKSDYNRQNTYSYLIQEKTGVVMLDYGPDLMKVIEAKGLQNALEPGRDLRELLVADSLFVPTRSFAYHWKDGAPVPAAE</sequence>